<keyword evidence="8" id="KW-1185">Reference proteome</keyword>
<dbReference type="RefSeq" id="WP_231043028.1">
    <property type="nucleotide sequence ID" value="NZ_CP106881.1"/>
</dbReference>
<dbReference type="PANTHER" id="PTHR37422:SF17">
    <property type="entry name" value="O-ANTIGEN LIGASE"/>
    <property type="match status" value="1"/>
</dbReference>
<evidence type="ECO:0000256" key="2">
    <source>
        <dbReference type="ARBA" id="ARBA00022692"/>
    </source>
</evidence>
<keyword evidence="2 5" id="KW-0812">Transmembrane</keyword>
<evidence type="ECO:0000313" key="8">
    <source>
        <dbReference type="Proteomes" id="UP001162800"/>
    </source>
</evidence>
<accession>A0ABY6GDJ1</accession>
<keyword evidence="4 5" id="KW-0472">Membrane</keyword>
<dbReference type="GO" id="GO:0016874">
    <property type="term" value="F:ligase activity"/>
    <property type="evidence" value="ECO:0007669"/>
    <property type="project" value="UniProtKB-KW"/>
</dbReference>
<evidence type="ECO:0000259" key="6">
    <source>
        <dbReference type="Pfam" id="PF04932"/>
    </source>
</evidence>
<feature type="transmembrane region" description="Helical" evidence="5">
    <location>
        <begin position="215"/>
        <end position="234"/>
    </location>
</feature>
<gene>
    <name evidence="7" type="ORF">M9799_07650</name>
</gene>
<sequence length="413" mass="45888">MPLALMTAAAFLLPAAALSLKSGYSYGIAIMVIAALCWVHRWALRRPDRGTLLLLVLFAAMACMWFELSALEDAARRWDRPVKFLLGAMCLLFAMAHPPRPAAFFWGLVVGTIGGGLTGLWQVHVLQLPRATGYTNAIQWGNIALLMATLLAVQAGVHWQQLRRWQKPVVVLAVALGLQASLLSASRGGWVALGLALPAVLVIVWRYRRELLWKLIAGFALALAVAGAANIGMLSQRMQLAQDEISHYFEESHTHSSLGIRLEQYRLAGQLVSEKPLLGWGMLGYIDEMHRRVDAGQYSQSIREYNFIHNEFIDLWVKLGVPGVLLQAALYVSVLALFWPSARRMRRFEGAPERWRNVLALRLAGSMVPLMYFSFGLTQHFFVHNSGIVFFVFCVVILWSALRGQEGHAGSAA</sequence>
<feature type="transmembrane region" description="Helical" evidence="5">
    <location>
        <begin position="319"/>
        <end position="339"/>
    </location>
</feature>
<dbReference type="InterPro" id="IPR007016">
    <property type="entry name" value="O-antigen_ligase-rel_domated"/>
</dbReference>
<protein>
    <submittedName>
        <fullName evidence="7">O-antigen ligase family protein</fullName>
    </submittedName>
</protein>
<comment type="subcellular location">
    <subcellularLocation>
        <location evidence="1">Membrane</location>
        <topology evidence="1">Multi-pass membrane protein</topology>
    </subcellularLocation>
</comment>
<feature type="transmembrane region" description="Helical" evidence="5">
    <location>
        <begin position="381"/>
        <end position="402"/>
    </location>
</feature>
<proteinExistence type="predicted"/>
<evidence type="ECO:0000256" key="1">
    <source>
        <dbReference type="ARBA" id="ARBA00004141"/>
    </source>
</evidence>
<dbReference type="Proteomes" id="UP001162800">
    <property type="component" value="Chromosome"/>
</dbReference>
<feature type="transmembrane region" description="Helical" evidence="5">
    <location>
        <begin position="191"/>
        <end position="208"/>
    </location>
</feature>
<dbReference type="InterPro" id="IPR051533">
    <property type="entry name" value="WaaL-like"/>
</dbReference>
<feature type="transmembrane region" description="Helical" evidence="5">
    <location>
        <begin position="359"/>
        <end position="375"/>
    </location>
</feature>
<evidence type="ECO:0000256" key="4">
    <source>
        <dbReference type="ARBA" id="ARBA00023136"/>
    </source>
</evidence>
<evidence type="ECO:0000313" key="7">
    <source>
        <dbReference type="EMBL" id="UYG53079.1"/>
    </source>
</evidence>
<evidence type="ECO:0000256" key="5">
    <source>
        <dbReference type="SAM" id="Phobius"/>
    </source>
</evidence>
<keyword evidence="7" id="KW-0436">Ligase</keyword>
<organism evidence="7 8">
    <name type="scientific">Comamonas endophytica</name>
    <dbReference type="NCBI Taxonomy" id="2949090"/>
    <lineage>
        <taxon>Bacteria</taxon>
        <taxon>Pseudomonadati</taxon>
        <taxon>Pseudomonadota</taxon>
        <taxon>Betaproteobacteria</taxon>
        <taxon>Burkholderiales</taxon>
        <taxon>Comamonadaceae</taxon>
        <taxon>Comamonas</taxon>
    </lineage>
</organism>
<keyword evidence="3 5" id="KW-1133">Transmembrane helix</keyword>
<feature type="transmembrane region" description="Helical" evidence="5">
    <location>
        <begin position="137"/>
        <end position="157"/>
    </location>
</feature>
<feature type="transmembrane region" description="Helical" evidence="5">
    <location>
        <begin position="103"/>
        <end position="125"/>
    </location>
</feature>
<dbReference type="PANTHER" id="PTHR37422">
    <property type="entry name" value="TEICHURONIC ACID BIOSYNTHESIS PROTEIN TUAE"/>
    <property type="match status" value="1"/>
</dbReference>
<name>A0ABY6GDJ1_9BURK</name>
<evidence type="ECO:0000256" key="3">
    <source>
        <dbReference type="ARBA" id="ARBA00022989"/>
    </source>
</evidence>
<feature type="domain" description="O-antigen ligase-related" evidence="6">
    <location>
        <begin position="173"/>
        <end position="326"/>
    </location>
</feature>
<dbReference type="Pfam" id="PF04932">
    <property type="entry name" value="Wzy_C"/>
    <property type="match status" value="1"/>
</dbReference>
<feature type="transmembrane region" description="Helical" evidence="5">
    <location>
        <begin position="51"/>
        <end position="68"/>
    </location>
</feature>
<dbReference type="EMBL" id="CP106881">
    <property type="protein sequence ID" value="UYG53079.1"/>
    <property type="molecule type" value="Genomic_DNA"/>
</dbReference>
<reference evidence="7" key="1">
    <citation type="submission" date="2022-09" db="EMBL/GenBank/DDBJ databases">
        <title>The complete genome of Acidovorax sp. 5MLIR.</title>
        <authorList>
            <person name="Liu L."/>
            <person name="Yue J."/>
            <person name="Yang F."/>
            <person name="Yuan J."/>
            <person name="Li L."/>
        </authorList>
    </citation>
    <scope>NUCLEOTIDE SEQUENCE</scope>
    <source>
        <strain evidence="7">5MLIR</strain>
    </source>
</reference>